<accession>A0AAE3GC71</accession>
<name>A0AAE3GC71_9PSEU</name>
<dbReference type="RefSeq" id="WP_253770539.1">
    <property type="nucleotide sequence ID" value="NZ_JAMTCK010000005.1"/>
</dbReference>
<dbReference type="Proteomes" id="UP001206128">
    <property type="component" value="Unassembled WGS sequence"/>
</dbReference>
<organism evidence="2 3">
    <name type="scientific">Goodfellowiella coeruleoviolacea</name>
    <dbReference type="NCBI Taxonomy" id="334858"/>
    <lineage>
        <taxon>Bacteria</taxon>
        <taxon>Bacillati</taxon>
        <taxon>Actinomycetota</taxon>
        <taxon>Actinomycetes</taxon>
        <taxon>Pseudonocardiales</taxon>
        <taxon>Pseudonocardiaceae</taxon>
        <taxon>Goodfellowiella</taxon>
    </lineage>
</organism>
<dbReference type="AlphaFoldDB" id="A0AAE3GC71"/>
<gene>
    <name evidence="2" type="ORF">LX83_002445</name>
</gene>
<evidence type="ECO:0000256" key="1">
    <source>
        <dbReference type="SAM" id="Coils"/>
    </source>
</evidence>
<evidence type="ECO:0000313" key="2">
    <source>
        <dbReference type="EMBL" id="MCP2165587.1"/>
    </source>
</evidence>
<evidence type="ECO:0000313" key="3">
    <source>
        <dbReference type="Proteomes" id="UP001206128"/>
    </source>
</evidence>
<comment type="caution">
    <text evidence="2">The sequence shown here is derived from an EMBL/GenBank/DDBJ whole genome shotgun (WGS) entry which is preliminary data.</text>
</comment>
<sequence>MNKPIPCRYVSPDDLEARVAALEIQVRELTEEVRTGRQDTAAARVLAGGADRDVAQIREEIRDLRQATTASFNAMREDLTELRHRVDRLEVLVDRLADKVDRGFAEMRGKFDALAAGQQQIVGLLNTLIAQQGGQPDAQR</sequence>
<keyword evidence="1" id="KW-0175">Coiled coil</keyword>
<proteinExistence type="predicted"/>
<protein>
    <submittedName>
        <fullName evidence="2">Uncharacterized protein</fullName>
    </submittedName>
</protein>
<feature type="coiled-coil region" evidence="1">
    <location>
        <begin position="12"/>
        <end position="99"/>
    </location>
</feature>
<reference evidence="2" key="1">
    <citation type="submission" date="2022-06" db="EMBL/GenBank/DDBJ databases">
        <title>Genomic Encyclopedia of Archaeal and Bacterial Type Strains, Phase II (KMG-II): from individual species to whole genera.</title>
        <authorList>
            <person name="Goeker M."/>
        </authorList>
    </citation>
    <scope>NUCLEOTIDE SEQUENCE</scope>
    <source>
        <strain evidence="2">DSM 43935</strain>
    </source>
</reference>
<dbReference type="Gene3D" id="1.10.287.1490">
    <property type="match status" value="1"/>
</dbReference>
<keyword evidence="3" id="KW-1185">Reference proteome</keyword>
<dbReference type="EMBL" id="JAMTCK010000005">
    <property type="protein sequence ID" value="MCP2165587.1"/>
    <property type="molecule type" value="Genomic_DNA"/>
</dbReference>